<evidence type="ECO:0000313" key="3">
    <source>
        <dbReference type="EMBL" id="MBB4619400.1"/>
    </source>
</evidence>
<dbReference type="RefSeq" id="WP_246360691.1">
    <property type="nucleotide sequence ID" value="NZ_JACHNY010000009.1"/>
</dbReference>
<dbReference type="GO" id="GO:0006974">
    <property type="term" value="P:DNA damage response"/>
    <property type="evidence" value="ECO:0007669"/>
    <property type="project" value="TreeGrafter"/>
</dbReference>
<gene>
    <name evidence="3" type="ORF">GGQ96_003553</name>
</gene>
<protein>
    <recommendedName>
        <fullName evidence="5">SIMPL domain-containing protein</fullName>
    </recommendedName>
</protein>
<accession>A0A7W7F1I3</accession>
<comment type="caution">
    <text evidence="3">The sequence shown here is derived from an EMBL/GenBank/DDBJ whole genome shotgun (WGS) entry which is preliminary data.</text>
</comment>
<feature type="region of interest" description="Disordered" evidence="1">
    <location>
        <begin position="245"/>
        <end position="273"/>
    </location>
</feature>
<feature type="chain" id="PRO_5031218300" description="SIMPL domain-containing protein" evidence="2">
    <location>
        <begin position="25"/>
        <end position="292"/>
    </location>
</feature>
<name>A0A7W7F1I3_9SPHN</name>
<reference evidence="3 4" key="1">
    <citation type="submission" date="2020-08" db="EMBL/GenBank/DDBJ databases">
        <title>Genomic Encyclopedia of Type Strains, Phase IV (KMG-IV): sequencing the most valuable type-strain genomes for metagenomic binning, comparative biology and taxonomic classification.</title>
        <authorList>
            <person name="Goeker M."/>
        </authorList>
    </citation>
    <scope>NUCLEOTIDE SEQUENCE [LARGE SCALE GENOMIC DNA]</scope>
    <source>
        <strain evidence="3 4">DSM 15867</strain>
    </source>
</reference>
<evidence type="ECO:0000256" key="2">
    <source>
        <dbReference type="SAM" id="SignalP"/>
    </source>
</evidence>
<dbReference type="PANTHER" id="PTHR34387:SF2">
    <property type="entry name" value="SLR1258 PROTEIN"/>
    <property type="match status" value="1"/>
</dbReference>
<proteinExistence type="predicted"/>
<evidence type="ECO:0000313" key="4">
    <source>
        <dbReference type="Proteomes" id="UP000574769"/>
    </source>
</evidence>
<feature type="signal peptide" evidence="2">
    <location>
        <begin position="1"/>
        <end position="24"/>
    </location>
</feature>
<evidence type="ECO:0000256" key="1">
    <source>
        <dbReference type="SAM" id="MobiDB-lite"/>
    </source>
</evidence>
<dbReference type="PANTHER" id="PTHR34387">
    <property type="entry name" value="SLR1258 PROTEIN"/>
    <property type="match status" value="1"/>
</dbReference>
<dbReference type="InterPro" id="IPR007497">
    <property type="entry name" value="SIMPL/DUF541"/>
</dbReference>
<keyword evidence="2" id="KW-0732">Signal</keyword>
<dbReference type="AlphaFoldDB" id="A0A7W7F1I3"/>
<feature type="compositionally biased region" description="Pro residues" evidence="1">
    <location>
        <begin position="250"/>
        <end position="264"/>
    </location>
</feature>
<organism evidence="3 4">
    <name type="scientific">Sphingomonas abaci</name>
    <dbReference type="NCBI Taxonomy" id="237611"/>
    <lineage>
        <taxon>Bacteria</taxon>
        <taxon>Pseudomonadati</taxon>
        <taxon>Pseudomonadota</taxon>
        <taxon>Alphaproteobacteria</taxon>
        <taxon>Sphingomonadales</taxon>
        <taxon>Sphingomonadaceae</taxon>
        <taxon>Sphingomonas</taxon>
    </lineage>
</organism>
<dbReference type="InterPro" id="IPR052022">
    <property type="entry name" value="26kDa_periplasmic_antigen"/>
</dbReference>
<dbReference type="Pfam" id="PF04402">
    <property type="entry name" value="SIMPL"/>
    <property type="match status" value="1"/>
</dbReference>
<dbReference type="Proteomes" id="UP000574769">
    <property type="component" value="Unassembled WGS sequence"/>
</dbReference>
<dbReference type="Gene3D" id="3.30.70.2970">
    <property type="entry name" value="Protein of unknown function (DUF541), domain 2"/>
    <property type="match status" value="1"/>
</dbReference>
<dbReference type="EMBL" id="JACHNY010000009">
    <property type="protein sequence ID" value="MBB4619400.1"/>
    <property type="molecule type" value="Genomic_DNA"/>
</dbReference>
<keyword evidence="4" id="KW-1185">Reference proteome</keyword>
<evidence type="ECO:0008006" key="5">
    <source>
        <dbReference type="Google" id="ProtNLM"/>
    </source>
</evidence>
<sequence>MRRIAMATLMVAGPLSGLAAPARAQIQPPPADIGARYIPAPWWMREPVIASLGSVRVDLPANRARFTVRFSAVERESTAAAAAATRKVASLDAALRATGADRVRLTTTLGTRPLYDQYRDKAGNLVDNERADRIDRYEVTATIEIEVRDIAALESTYNSVLAAQPTSIGTLFFTLEPDNRTRAALANEAIRDATRRARTAAEASGARLGQVKIIDPTARVCRTDVLAGWPSYSGGTRPTLVEAEQLGEGAPPPPPPPAPPPPPGSGQTAARVTLQPPVRSLDDEACVVFALL</sequence>